<dbReference type="Proteomes" id="UP000317023">
    <property type="component" value="Unassembled WGS sequence"/>
</dbReference>
<proteinExistence type="predicted"/>
<evidence type="ECO:0000313" key="2">
    <source>
        <dbReference type="Proteomes" id="UP000317023"/>
    </source>
</evidence>
<protein>
    <submittedName>
        <fullName evidence="1">Uncharacterized protein</fullName>
    </submittedName>
</protein>
<accession>A0A546XRW7</accession>
<evidence type="ECO:0000313" key="1">
    <source>
        <dbReference type="EMBL" id="TRB03495.1"/>
    </source>
</evidence>
<organism evidence="1 2">
    <name type="scientific">Agrobacterium tumefaciens</name>
    <dbReference type="NCBI Taxonomy" id="358"/>
    <lineage>
        <taxon>Bacteria</taxon>
        <taxon>Pseudomonadati</taxon>
        <taxon>Pseudomonadota</taxon>
        <taxon>Alphaproteobacteria</taxon>
        <taxon>Hyphomicrobiales</taxon>
        <taxon>Rhizobiaceae</taxon>
        <taxon>Rhizobium/Agrobacterium group</taxon>
        <taxon>Agrobacterium</taxon>
        <taxon>Agrobacterium tumefaciens complex</taxon>
    </lineage>
</organism>
<name>A0A546XRW7_AGRTU</name>
<dbReference type="AlphaFoldDB" id="A0A546XRW7"/>
<gene>
    <name evidence="1" type="ORF">EXN61_21785</name>
</gene>
<reference evidence="1 2" key="1">
    <citation type="journal article" date="2019" name="Appl. Microbiol. Biotechnol.">
        <title>Differential efficiency of wild type rhizogenic strains for rol gene transformation of plants.</title>
        <authorList>
            <person name="Desmet S."/>
            <person name="De Keyser E."/>
            <person name="Van Vaerenbergh J."/>
            <person name="Baeyen S."/>
            <person name="Van Huylenbroeck J."/>
            <person name="Geelen D."/>
            <person name="Dhooghe E."/>
        </authorList>
    </citation>
    <scope>NUCLEOTIDE SEQUENCE [LARGE SCALE GENOMIC DNA]</scope>
    <source>
        <strain evidence="1 2">MAFF210266</strain>
    </source>
</reference>
<sequence length="124" mass="13868">MGDIILFKSEVAGKAKYHFCFYFDNTNDVYSLMFLNSEGIYADHFAVDCSRIPELPASRSGSSVFSCPTVIRKKTDQLAKLEPEKKCTLPRDVAIDFLVFAKTITSMTENDKARLIATLEVLSA</sequence>
<dbReference type="RefSeq" id="WP_142859164.1">
    <property type="nucleotide sequence ID" value="NZ_SGOE01000008.1"/>
</dbReference>
<comment type="caution">
    <text evidence="1">The sequence shown here is derived from an EMBL/GenBank/DDBJ whole genome shotgun (WGS) entry which is preliminary data.</text>
</comment>
<dbReference type="EMBL" id="SGOE01000008">
    <property type="protein sequence ID" value="TRB03495.1"/>
    <property type="molecule type" value="Genomic_DNA"/>
</dbReference>